<dbReference type="Gene3D" id="1.10.3210.10">
    <property type="entry name" value="Hypothetical protein af1432"/>
    <property type="match status" value="1"/>
</dbReference>
<gene>
    <name evidence="2" type="ORF">JF50_22585</name>
</gene>
<feature type="domain" description="HDOD" evidence="1">
    <location>
        <begin position="18"/>
        <end position="213"/>
    </location>
</feature>
<dbReference type="Pfam" id="PF08668">
    <property type="entry name" value="HDOD"/>
    <property type="match status" value="1"/>
</dbReference>
<dbReference type="EMBL" id="JWIC01000010">
    <property type="protein sequence ID" value="KID54687.1"/>
    <property type="molecule type" value="Genomic_DNA"/>
</dbReference>
<dbReference type="SUPFAM" id="SSF109604">
    <property type="entry name" value="HD-domain/PDEase-like"/>
    <property type="match status" value="1"/>
</dbReference>
<accession>A0A0C1QHK7</accession>
<dbReference type="Proteomes" id="UP000031327">
    <property type="component" value="Unassembled WGS sequence"/>
</dbReference>
<proteinExistence type="predicted"/>
<evidence type="ECO:0000313" key="3">
    <source>
        <dbReference type="Proteomes" id="UP000031327"/>
    </source>
</evidence>
<dbReference type="InterPro" id="IPR013976">
    <property type="entry name" value="HDOD"/>
</dbReference>
<dbReference type="InterPro" id="IPR052340">
    <property type="entry name" value="RNase_Y/CdgJ"/>
</dbReference>
<reference evidence="2 3" key="1">
    <citation type="submission" date="2014-12" db="EMBL/GenBank/DDBJ databases">
        <title>Draft Genome Sequence of Pseudoalteromonas luteoviolacea HI1.</title>
        <authorList>
            <person name="Asahina A.Y."/>
            <person name="Hadfield M.G."/>
        </authorList>
    </citation>
    <scope>NUCLEOTIDE SEQUENCE [LARGE SCALE GENOMIC DNA]</scope>
    <source>
        <strain evidence="2 3">HI1</strain>
    </source>
</reference>
<dbReference type="OrthoDB" id="9784953at2"/>
<name>A0A0C1QHK7_9GAMM</name>
<dbReference type="PANTHER" id="PTHR33525">
    <property type="match status" value="1"/>
</dbReference>
<comment type="caution">
    <text evidence="2">The sequence shown here is derived from an EMBL/GenBank/DDBJ whole genome shotgun (WGS) entry which is preliminary data.</text>
</comment>
<organism evidence="2 3">
    <name type="scientific">Pseudoalteromonas luteoviolacea</name>
    <dbReference type="NCBI Taxonomy" id="43657"/>
    <lineage>
        <taxon>Bacteria</taxon>
        <taxon>Pseudomonadati</taxon>
        <taxon>Pseudomonadota</taxon>
        <taxon>Gammaproteobacteria</taxon>
        <taxon>Alteromonadales</taxon>
        <taxon>Pseudoalteromonadaceae</taxon>
        <taxon>Pseudoalteromonas</taxon>
    </lineage>
</organism>
<dbReference type="PANTHER" id="PTHR33525:SF6">
    <property type="entry name" value="HDOD DOMAIN-CONTAINING PROTEIN"/>
    <property type="match status" value="1"/>
</dbReference>
<evidence type="ECO:0000313" key="2">
    <source>
        <dbReference type="EMBL" id="KID54687.1"/>
    </source>
</evidence>
<sequence length="281" mass="31709">MIDIDDKVLADLRSGFSLPAKPEILQSLQDELNRDEPELNRVAAIITEDVATSAAVLKVINSPAYGMSRTVTDIKQAVMFLGMNCITQVVTGHLLKSAFAQDDCCISLQRFWDSASDISQVAMLIGKKVSPAIPVEDLQLLGLFHDAGVPAMAMRFKDYNDVLMRAAQRPEHPLIEYEAQQYPTNHTVVGYYLASSWHLPKRVCQIILRHHDPLFFQDNDSDVEKKIMATLKLAENFCFEIKHFRSCADWHAFKDDVMLALDLSDDDYTDVKEDVEEFLIG</sequence>
<dbReference type="RefSeq" id="WP_039611587.1">
    <property type="nucleotide sequence ID" value="NZ_JWIC01000010.1"/>
</dbReference>
<dbReference type="PROSITE" id="PS51833">
    <property type="entry name" value="HDOD"/>
    <property type="match status" value="1"/>
</dbReference>
<evidence type="ECO:0000259" key="1">
    <source>
        <dbReference type="PROSITE" id="PS51833"/>
    </source>
</evidence>
<dbReference type="AlphaFoldDB" id="A0A0C1QHK7"/>
<protein>
    <recommendedName>
        <fullName evidence="1">HDOD domain-containing protein</fullName>
    </recommendedName>
</protein>